<accession>A0AC36KCC0</accession>
<sequence>MPTEQESSQPDSPAIAVKPSGARDADVERLFAIDGPVAQAAGGYRPRSAQIELAKAVAEAIDQRSAIVAEAGTGTGKTYAYLAPALLWGGKVIVSTGTKTLQDQLYHRDLPAVRKALNVPVSVALLKGRANYLCHHHAKRAFESGRLGSREESAQLRRIRAFMLTTLTGDKAELASVPEGSPVWTQVTSTRDNCVGTECADYKDCFVMKARREAQQADVIVVNHHLFFADLMLRDEGINELLPAANTIIFDEAHQLPDTATLFFGETLGSSQLLELCRDTVVEGLAAARDAARWPELVAPLEKAVRDLRLSLPSPGGQTRTAFKLAASQVALDSGFWPALDELSRRLRDLCDVLDDQGVRSEELAALARRAHEQAMRLKLWRREAGLPMEPEPEEGASTEPPTAALPLEGGENPLPEPQADPDQEDADGQRSNWVCWIDVFSTSIQLHRSPLSVARIFRREREGSQRAWVFTSATLAVKRDFSHFTRRMGLDDARAESWPSPFDYPNQGLLYAPAGMPEPQHPLFIERVVEAAWPLIEAAGGRAFLLCTTLRAVDKAAELLRIRLEAARIRLLRQGDLSRGELLETFRKSERALLIGSQSFWEGIDVRGDALSLVIIDKLPFAPPDDPVLAARLAKLTADGGNAFAQWQLPEAVITLKQGAGRLIRSETDRGVLMICDPRLVDKPYGRRIWQSLPPFGRTRVEKEAIAFLRECLSSTGDMAQPRDAAQD</sequence>
<evidence type="ECO:0000313" key="1">
    <source>
        <dbReference type="Proteomes" id="UP000675920"/>
    </source>
</evidence>
<name>A0AC36KCC0_9BURK</name>
<dbReference type="RefSeq" id="WP_028311375.1">
    <property type="nucleotide sequence ID" value="NZ_AXWS01000008.1"/>
</dbReference>
<keyword evidence="2" id="KW-0347">Helicase</keyword>
<organism evidence="1 2">
    <name type="scientific">Derxia gummosa DSM 723</name>
    <dbReference type="NCBI Taxonomy" id="1121388"/>
    <lineage>
        <taxon>Bacteria</taxon>
        <taxon>Pseudomonadati</taxon>
        <taxon>Pseudomonadota</taxon>
        <taxon>Betaproteobacteria</taxon>
        <taxon>Burkholderiales</taxon>
        <taxon>Alcaligenaceae</taxon>
        <taxon>Derxia</taxon>
    </lineage>
</organism>
<reference evidence="2" key="2">
    <citation type="submission" date="2025-08" db="UniProtKB">
        <authorList>
            <consortium name="RefSeq"/>
        </authorList>
    </citation>
    <scope>IDENTIFICATION</scope>
</reference>
<keyword evidence="2" id="KW-0067">ATP-binding</keyword>
<protein>
    <submittedName>
        <fullName evidence="2">ATP-dependent DNA helicase</fullName>
        <ecNumber evidence="2">3.6.4.12</ecNumber>
    </submittedName>
</protein>
<reference evidence="2" key="1">
    <citation type="journal article" date="2010" name="Biochem. Biophys. Res. Commun.">
        <title>DEAD-box helicases: posttranslational regulation and function.</title>
        <authorList>
            <person name="Gustafson E.A."/>
            <person name="Wessel G.M."/>
        </authorList>
    </citation>
    <scope>NUCLEOTIDE SEQUENCE</scope>
</reference>
<evidence type="ECO:0000313" key="2">
    <source>
        <dbReference type="RefSeq" id="WP_028311375.1"/>
    </source>
</evidence>
<dbReference type="EC" id="3.6.4.12" evidence="2"/>
<keyword evidence="2" id="KW-0547">Nucleotide-binding</keyword>
<keyword evidence="2" id="KW-0378">Hydrolase</keyword>
<dbReference type="Proteomes" id="UP000675920">
    <property type="component" value="Unplaced"/>
</dbReference>
<proteinExistence type="predicted"/>
<keyword evidence="1" id="KW-1185">Reference proteome</keyword>